<comment type="caution">
    <text evidence="1">The sequence shown here is derived from an EMBL/GenBank/DDBJ whole genome shotgun (WGS) entry which is preliminary data.</text>
</comment>
<protein>
    <submittedName>
        <fullName evidence="1">Uncharacterized protein</fullName>
    </submittedName>
</protein>
<dbReference type="HOGENOM" id="CLU_2434780_0_0_9"/>
<sequence length="90" mass="10937">MIAAFFDIIVWLCITSIPSKKQRRTNQNIKILKQQLWFHNLREHHGPLFLLNSDVRKIISHYNLQDEIHLKENMDRLKQEIENFIQTRNL</sequence>
<keyword evidence="2" id="KW-1185">Reference proteome</keyword>
<name>G9QNH3_9BACI</name>
<proteinExistence type="predicted"/>
<organism evidence="1 2">
    <name type="scientific">Bacillus smithii 7_3_47FAA</name>
    <dbReference type="NCBI Taxonomy" id="665952"/>
    <lineage>
        <taxon>Bacteria</taxon>
        <taxon>Bacillati</taxon>
        <taxon>Bacillota</taxon>
        <taxon>Bacilli</taxon>
        <taxon>Bacillales</taxon>
        <taxon>Bacillaceae</taxon>
        <taxon>Bacillus</taxon>
    </lineage>
</organism>
<dbReference type="Proteomes" id="UP000011747">
    <property type="component" value="Unassembled WGS sequence"/>
</dbReference>
<dbReference type="AlphaFoldDB" id="G9QNH3"/>
<reference evidence="1 2" key="1">
    <citation type="submission" date="2011-09" db="EMBL/GenBank/DDBJ databases">
        <title>The Genome Sequence of Bacillus smithii 7_3_47FAA.</title>
        <authorList>
            <consortium name="The Broad Institute Genome Sequencing Platform"/>
            <person name="Earl A."/>
            <person name="Ward D."/>
            <person name="Feldgarden M."/>
            <person name="Gevers D."/>
            <person name="Daigneault M."/>
            <person name="Strauss J."/>
            <person name="Allen-Vercoe E."/>
            <person name="Young S.K."/>
            <person name="Zeng Q."/>
            <person name="Gargeya S."/>
            <person name="Fitzgerald M."/>
            <person name="Haas B."/>
            <person name="Abouelleil A."/>
            <person name="Alvarado L."/>
            <person name="Arachchi H.M."/>
            <person name="Berlin A."/>
            <person name="Brown A."/>
            <person name="Chapman S.B."/>
            <person name="Chen Z."/>
            <person name="Dunbar C."/>
            <person name="Freedman E."/>
            <person name="Gearin G."/>
            <person name="Goldberg J."/>
            <person name="Griggs A."/>
            <person name="Gujja S."/>
            <person name="Heiman D."/>
            <person name="Howarth C."/>
            <person name="Larson L."/>
            <person name="Lui A."/>
            <person name="MacDonald P.J.P."/>
            <person name="Montmayeur A."/>
            <person name="Murphy C."/>
            <person name="Neiman D."/>
            <person name="Pearson M."/>
            <person name="Priest M."/>
            <person name="Roberts A."/>
            <person name="Saif S."/>
            <person name="Shea T."/>
            <person name="Shenoy N."/>
            <person name="Sisk P."/>
            <person name="Stolte C."/>
            <person name="Sykes S."/>
            <person name="Wortman J."/>
            <person name="Nusbaum C."/>
            <person name="Birren B."/>
        </authorList>
    </citation>
    <scope>NUCLEOTIDE SEQUENCE [LARGE SCALE GENOMIC DNA]</scope>
    <source>
        <strain evidence="1 2">7_3_47FAA</strain>
    </source>
</reference>
<accession>G9QNH3</accession>
<dbReference type="EMBL" id="ACWF01000135">
    <property type="protein sequence ID" value="EHL75902.1"/>
    <property type="molecule type" value="Genomic_DNA"/>
</dbReference>
<gene>
    <name evidence="1" type="ORF">HMPREF1015_02716</name>
</gene>
<dbReference type="PATRIC" id="fig|665952.3.peg.2673"/>
<evidence type="ECO:0000313" key="1">
    <source>
        <dbReference type="EMBL" id="EHL75902.1"/>
    </source>
</evidence>
<evidence type="ECO:0000313" key="2">
    <source>
        <dbReference type="Proteomes" id="UP000011747"/>
    </source>
</evidence>